<dbReference type="SUPFAM" id="SSF81606">
    <property type="entry name" value="PP2C-like"/>
    <property type="match status" value="1"/>
</dbReference>
<dbReference type="PROSITE" id="PS51746">
    <property type="entry name" value="PPM_2"/>
    <property type="match status" value="1"/>
</dbReference>
<dbReference type="SMART" id="SM00331">
    <property type="entry name" value="PP2C_SIG"/>
    <property type="match status" value="1"/>
</dbReference>
<dbReference type="PANTHER" id="PTHR43156">
    <property type="entry name" value="STAGE II SPORULATION PROTEIN E-RELATED"/>
    <property type="match status" value="1"/>
</dbReference>
<dbReference type="Pfam" id="PF01590">
    <property type="entry name" value="GAF"/>
    <property type="match status" value="1"/>
</dbReference>
<dbReference type="PANTHER" id="PTHR43156:SF2">
    <property type="entry name" value="STAGE II SPORULATION PROTEIN E"/>
    <property type="match status" value="1"/>
</dbReference>
<evidence type="ECO:0000256" key="1">
    <source>
        <dbReference type="ARBA" id="ARBA00022801"/>
    </source>
</evidence>
<dbReference type="EMBL" id="JASJND010000009">
    <property type="protein sequence ID" value="MDJ1115556.1"/>
    <property type="molecule type" value="Genomic_DNA"/>
</dbReference>
<name>A0ABT6ZHB8_9MICO</name>
<comment type="caution">
    <text evidence="3">The sequence shown here is derived from an EMBL/GenBank/DDBJ whole genome shotgun (WGS) entry which is preliminary data.</text>
</comment>
<dbReference type="InterPro" id="IPR052016">
    <property type="entry name" value="Bact_Sigma-Reg"/>
</dbReference>
<sequence length="390" mass="42804">MVHTQLEPEKEAARQRALDALDVLDRPRDERLDRVTRLAQQMFDVPMVSVSLLDHDRQWRISEQGFDGEREAPRAESFCNATVTRGAMLVLDDAASDRDFADNPFVAGDPHLRFYAGQPLEAPGGEHIGTLCIVDVKPRHLDAQQRELLREMATWVQSEILREHEYDRASAIQRALLPRHAPEFEGYTLAADAIAAGEVMGDIYDWYLHDGRLRIALADVMGKGVGAGMIAAATRASLRTAPDRSLLQAVEEIDAQISADLADIHMFVTAFVAELDGPSGRVRVVDAGHSLSFVVRADDSWEPLRSTGLPLGMGVDEPRSETEIVLHPGDALLSCSDGILDVLDEADPFGQVLRALRARGPAGAVAEGIELARSRRAPDDVTLMVIRRDA</sequence>
<feature type="domain" description="PPM-type phosphatase" evidence="2">
    <location>
        <begin position="186"/>
        <end position="388"/>
    </location>
</feature>
<protein>
    <submittedName>
        <fullName evidence="3">SpoIIE family protein phosphatase</fullName>
    </submittedName>
</protein>
<organism evidence="3 4">
    <name type="scientific">Microbacterium dauci</name>
    <dbReference type="NCBI Taxonomy" id="3048008"/>
    <lineage>
        <taxon>Bacteria</taxon>
        <taxon>Bacillati</taxon>
        <taxon>Actinomycetota</taxon>
        <taxon>Actinomycetes</taxon>
        <taxon>Micrococcales</taxon>
        <taxon>Microbacteriaceae</taxon>
        <taxon>Microbacterium</taxon>
    </lineage>
</organism>
<reference evidence="3 4" key="1">
    <citation type="submission" date="2023-05" db="EMBL/GenBank/DDBJ databases">
        <title>Microbacterium dauci sp.nov., Isolated from Carrot Rhizosphere Soil.</title>
        <authorList>
            <person name="Xiao Z."/>
            <person name="Zheng J."/>
        </authorList>
    </citation>
    <scope>NUCLEOTIDE SEQUENCE [LARGE SCALE GENOMIC DNA]</scope>
    <source>
        <strain evidence="3 4">LX3-4</strain>
    </source>
</reference>
<keyword evidence="1" id="KW-0378">Hydrolase</keyword>
<accession>A0ABT6ZHB8</accession>
<dbReference type="InterPro" id="IPR036457">
    <property type="entry name" value="PPM-type-like_dom_sf"/>
</dbReference>
<dbReference type="InterPro" id="IPR003018">
    <property type="entry name" value="GAF"/>
</dbReference>
<dbReference type="Pfam" id="PF07228">
    <property type="entry name" value="SpoIIE"/>
    <property type="match status" value="1"/>
</dbReference>
<evidence type="ECO:0000313" key="4">
    <source>
        <dbReference type="Proteomes" id="UP001321481"/>
    </source>
</evidence>
<dbReference type="SUPFAM" id="SSF55781">
    <property type="entry name" value="GAF domain-like"/>
    <property type="match status" value="1"/>
</dbReference>
<dbReference type="RefSeq" id="WP_283717241.1">
    <property type="nucleotide sequence ID" value="NZ_JASJND010000009.1"/>
</dbReference>
<dbReference type="Gene3D" id="3.30.450.40">
    <property type="match status" value="1"/>
</dbReference>
<dbReference type="SMART" id="SM00065">
    <property type="entry name" value="GAF"/>
    <property type="match status" value="1"/>
</dbReference>
<dbReference type="InterPro" id="IPR029016">
    <property type="entry name" value="GAF-like_dom_sf"/>
</dbReference>
<evidence type="ECO:0000313" key="3">
    <source>
        <dbReference type="EMBL" id="MDJ1115556.1"/>
    </source>
</evidence>
<proteinExistence type="predicted"/>
<evidence type="ECO:0000259" key="2">
    <source>
        <dbReference type="PROSITE" id="PS51746"/>
    </source>
</evidence>
<dbReference type="Proteomes" id="UP001321481">
    <property type="component" value="Unassembled WGS sequence"/>
</dbReference>
<keyword evidence="4" id="KW-1185">Reference proteome</keyword>
<dbReference type="Gene3D" id="3.60.40.10">
    <property type="entry name" value="PPM-type phosphatase domain"/>
    <property type="match status" value="1"/>
</dbReference>
<dbReference type="InterPro" id="IPR001932">
    <property type="entry name" value="PPM-type_phosphatase-like_dom"/>
</dbReference>
<gene>
    <name evidence="3" type="ORF">QNI14_13990</name>
</gene>